<comment type="similarity">
    <text evidence="2">Belongs to the EamA transporter family.</text>
</comment>
<name>A0AB39W289_9FLAO</name>
<dbReference type="EMBL" id="CP165625">
    <property type="protein sequence ID" value="XDU94966.1"/>
    <property type="molecule type" value="Genomic_DNA"/>
</dbReference>
<feature type="domain" description="EamA" evidence="7">
    <location>
        <begin position="149"/>
        <end position="281"/>
    </location>
</feature>
<feature type="transmembrane region" description="Helical" evidence="6">
    <location>
        <begin position="147"/>
        <end position="165"/>
    </location>
</feature>
<keyword evidence="5 6" id="KW-0472">Membrane</keyword>
<keyword evidence="4 6" id="KW-1133">Transmembrane helix</keyword>
<evidence type="ECO:0000256" key="3">
    <source>
        <dbReference type="ARBA" id="ARBA00022692"/>
    </source>
</evidence>
<sequence>MTNVKPRLALVFGILCISIFPILIKLKLAPGLISAFYRMAIAVSLLLPYVLVTKKFKLPEKKNLILAILCGVLFASDVAVWNIAIQESSATQASLLTNLSPLWVGIISYVFLKTKPALNFWIGTIVALFGMAMLVGFKFFLELDFNNSFLLAVLSGIFYSIYLLVSKKALTHIDVLSFMTISLLASTLYLAVVCIWMNEPFSGFSNSGWFVLLIQAVVCQLMAWLSVSYATQHMRPTRVSLSLLGQAVLTSILAWAFLDEKITINMVIGGMILLLGIRITFYTKTFSIKNIFNKTKEDTSLIA</sequence>
<protein>
    <submittedName>
        <fullName evidence="8">DMT family transporter</fullName>
    </submittedName>
</protein>
<evidence type="ECO:0000256" key="2">
    <source>
        <dbReference type="ARBA" id="ARBA00007362"/>
    </source>
</evidence>
<feature type="transmembrane region" description="Helical" evidence="6">
    <location>
        <begin position="239"/>
        <end position="258"/>
    </location>
</feature>
<feature type="transmembrane region" description="Helical" evidence="6">
    <location>
        <begin position="177"/>
        <end position="197"/>
    </location>
</feature>
<feature type="transmembrane region" description="Helical" evidence="6">
    <location>
        <begin position="209"/>
        <end position="227"/>
    </location>
</feature>
<dbReference type="InterPro" id="IPR037185">
    <property type="entry name" value="EmrE-like"/>
</dbReference>
<feature type="transmembrane region" description="Helical" evidence="6">
    <location>
        <begin position="32"/>
        <end position="52"/>
    </location>
</feature>
<gene>
    <name evidence="8" type="ORF">AB3G34_13865</name>
</gene>
<organism evidence="8">
    <name type="scientific">Flavobacterium sp. WC2409</name>
    <dbReference type="NCBI Taxonomy" id="3234139"/>
    <lineage>
        <taxon>Bacteria</taxon>
        <taxon>Pseudomonadati</taxon>
        <taxon>Bacteroidota</taxon>
        <taxon>Flavobacteriia</taxon>
        <taxon>Flavobacteriales</taxon>
        <taxon>Flavobacteriaceae</taxon>
        <taxon>Flavobacterium</taxon>
    </lineage>
</organism>
<dbReference type="PANTHER" id="PTHR32322:SF2">
    <property type="entry name" value="EAMA DOMAIN-CONTAINING PROTEIN"/>
    <property type="match status" value="1"/>
</dbReference>
<dbReference type="SUPFAM" id="SSF103481">
    <property type="entry name" value="Multidrug resistance efflux transporter EmrE"/>
    <property type="match status" value="2"/>
</dbReference>
<dbReference type="InterPro" id="IPR050638">
    <property type="entry name" value="AA-Vitamin_Transporters"/>
</dbReference>
<dbReference type="Pfam" id="PF00892">
    <property type="entry name" value="EamA"/>
    <property type="match status" value="2"/>
</dbReference>
<feature type="transmembrane region" description="Helical" evidence="6">
    <location>
        <begin position="64"/>
        <end position="84"/>
    </location>
</feature>
<evidence type="ECO:0000256" key="6">
    <source>
        <dbReference type="SAM" id="Phobius"/>
    </source>
</evidence>
<dbReference type="GO" id="GO:0016020">
    <property type="term" value="C:membrane"/>
    <property type="evidence" value="ECO:0007669"/>
    <property type="project" value="UniProtKB-SubCell"/>
</dbReference>
<keyword evidence="3 6" id="KW-0812">Transmembrane</keyword>
<evidence type="ECO:0000313" key="8">
    <source>
        <dbReference type="EMBL" id="XDU94966.1"/>
    </source>
</evidence>
<feature type="transmembrane region" description="Helical" evidence="6">
    <location>
        <begin position="119"/>
        <end position="141"/>
    </location>
</feature>
<evidence type="ECO:0000259" key="7">
    <source>
        <dbReference type="Pfam" id="PF00892"/>
    </source>
</evidence>
<feature type="transmembrane region" description="Helical" evidence="6">
    <location>
        <begin position="90"/>
        <end position="112"/>
    </location>
</feature>
<dbReference type="PANTHER" id="PTHR32322">
    <property type="entry name" value="INNER MEMBRANE TRANSPORTER"/>
    <property type="match status" value="1"/>
</dbReference>
<feature type="transmembrane region" description="Helical" evidence="6">
    <location>
        <begin position="264"/>
        <end position="281"/>
    </location>
</feature>
<evidence type="ECO:0000256" key="4">
    <source>
        <dbReference type="ARBA" id="ARBA00022989"/>
    </source>
</evidence>
<feature type="transmembrane region" description="Helical" evidence="6">
    <location>
        <begin position="7"/>
        <end position="26"/>
    </location>
</feature>
<accession>A0AB39W289</accession>
<comment type="subcellular location">
    <subcellularLocation>
        <location evidence="1">Membrane</location>
        <topology evidence="1">Multi-pass membrane protein</topology>
    </subcellularLocation>
</comment>
<reference evidence="8" key="1">
    <citation type="submission" date="2024-07" db="EMBL/GenBank/DDBJ databases">
        <authorList>
            <person name="Biller S.J."/>
        </authorList>
    </citation>
    <scope>NUCLEOTIDE SEQUENCE</scope>
    <source>
        <strain evidence="8">WC2409</strain>
    </source>
</reference>
<feature type="domain" description="EamA" evidence="7">
    <location>
        <begin position="9"/>
        <end position="135"/>
    </location>
</feature>
<dbReference type="InterPro" id="IPR000620">
    <property type="entry name" value="EamA_dom"/>
</dbReference>
<proteinExistence type="inferred from homology"/>
<dbReference type="RefSeq" id="WP_369752784.1">
    <property type="nucleotide sequence ID" value="NZ_CP165625.1"/>
</dbReference>
<evidence type="ECO:0000256" key="1">
    <source>
        <dbReference type="ARBA" id="ARBA00004141"/>
    </source>
</evidence>
<evidence type="ECO:0000256" key="5">
    <source>
        <dbReference type="ARBA" id="ARBA00023136"/>
    </source>
</evidence>
<dbReference type="AlphaFoldDB" id="A0AB39W289"/>